<keyword evidence="1" id="KW-1133">Transmembrane helix</keyword>
<dbReference type="RefSeq" id="WP_115773721.1">
    <property type="nucleotide sequence ID" value="NZ_PIOC01000019.1"/>
</dbReference>
<evidence type="ECO:0000259" key="2">
    <source>
        <dbReference type="Pfam" id="PF02517"/>
    </source>
</evidence>
<dbReference type="GO" id="GO:0080120">
    <property type="term" value="P:CAAX-box protein maturation"/>
    <property type="evidence" value="ECO:0007669"/>
    <property type="project" value="UniProtKB-ARBA"/>
</dbReference>
<dbReference type="InterPro" id="IPR003675">
    <property type="entry name" value="Rce1/LyrA-like_dom"/>
</dbReference>
<evidence type="ECO:0000313" key="4">
    <source>
        <dbReference type="Proteomes" id="UP000257143"/>
    </source>
</evidence>
<dbReference type="GO" id="GO:0008237">
    <property type="term" value="F:metallopeptidase activity"/>
    <property type="evidence" value="ECO:0007669"/>
    <property type="project" value="UniProtKB-KW"/>
</dbReference>
<evidence type="ECO:0000256" key="1">
    <source>
        <dbReference type="SAM" id="Phobius"/>
    </source>
</evidence>
<dbReference type="PANTHER" id="PTHR35797:SF1">
    <property type="entry name" value="PROTEASE"/>
    <property type="match status" value="1"/>
</dbReference>
<feature type="transmembrane region" description="Helical" evidence="1">
    <location>
        <begin position="110"/>
        <end position="128"/>
    </location>
</feature>
<feature type="transmembrane region" description="Helical" evidence="1">
    <location>
        <begin position="182"/>
        <end position="200"/>
    </location>
</feature>
<dbReference type="AlphaFoldDB" id="A0A3D8PP89"/>
<keyword evidence="3" id="KW-0378">Hydrolase</keyword>
<gene>
    <name evidence="3" type="ORF">CWR48_13180</name>
</gene>
<dbReference type="GO" id="GO:0006508">
    <property type="term" value="P:proteolysis"/>
    <property type="evidence" value="ECO:0007669"/>
    <property type="project" value="UniProtKB-KW"/>
</dbReference>
<feature type="transmembrane region" description="Helical" evidence="1">
    <location>
        <begin position="37"/>
        <end position="57"/>
    </location>
</feature>
<comment type="caution">
    <text evidence="3">The sequence shown here is derived from an EMBL/GenBank/DDBJ whole genome shotgun (WGS) entry which is preliminary data.</text>
</comment>
<feature type="domain" description="CAAX prenyl protease 2/Lysostaphin resistance protein A-like" evidence="2">
    <location>
        <begin position="114"/>
        <end position="220"/>
    </location>
</feature>
<keyword evidence="1" id="KW-0812">Transmembrane</keyword>
<dbReference type="EMBL" id="PIOC01000019">
    <property type="protein sequence ID" value="RDW17472.1"/>
    <property type="molecule type" value="Genomic_DNA"/>
</dbReference>
<organism evidence="3 4">
    <name type="scientific">Oceanobacillus arenosus</name>
    <dbReference type="NCBI Taxonomy" id="1229153"/>
    <lineage>
        <taxon>Bacteria</taxon>
        <taxon>Bacillati</taxon>
        <taxon>Bacillota</taxon>
        <taxon>Bacilli</taxon>
        <taxon>Bacillales</taxon>
        <taxon>Bacillaceae</taxon>
        <taxon>Oceanobacillus</taxon>
    </lineage>
</organism>
<dbReference type="Proteomes" id="UP000257143">
    <property type="component" value="Unassembled WGS sequence"/>
</dbReference>
<feature type="transmembrane region" description="Helical" evidence="1">
    <location>
        <begin position="7"/>
        <end position="25"/>
    </location>
</feature>
<dbReference type="Pfam" id="PF02517">
    <property type="entry name" value="Rce1-like"/>
    <property type="match status" value="1"/>
</dbReference>
<dbReference type="GO" id="GO:0004175">
    <property type="term" value="F:endopeptidase activity"/>
    <property type="evidence" value="ECO:0007669"/>
    <property type="project" value="UniProtKB-ARBA"/>
</dbReference>
<feature type="transmembrane region" description="Helical" evidence="1">
    <location>
        <begin position="212"/>
        <end position="235"/>
    </location>
</feature>
<dbReference type="PANTHER" id="PTHR35797">
    <property type="entry name" value="PROTEASE-RELATED"/>
    <property type="match status" value="1"/>
</dbReference>
<sequence>MNRRNVYLFIFIIIALGSGWIGVLLDSILKEQSEGNSLGMGLWLVLPFLTVIVIRLISRDWKDMGIRFNFKGNIKWYALSVVIYPFVTVLTVGLALVIGEASLSSVDVDAMFSLVAVSVAGNFIKNIFEEFSWRGYLTPKLIEIRVNDWLIYFISGLVWALWHAPYYIVFLPDVNFETISRLDMLLLGCVLMVCWTIMYVELYRLTKSVWPAVLMHAVEDGFPTVLVIISGFVTFTNKGNFWLNPISGAVATILFTAIGLYLRTIRIKKERLINGMIVDKDLGFG</sequence>
<keyword evidence="1" id="KW-0472">Membrane</keyword>
<proteinExistence type="predicted"/>
<feature type="transmembrane region" description="Helical" evidence="1">
    <location>
        <begin position="77"/>
        <end position="98"/>
    </location>
</feature>
<evidence type="ECO:0000313" key="3">
    <source>
        <dbReference type="EMBL" id="RDW17472.1"/>
    </source>
</evidence>
<reference evidence="4" key="1">
    <citation type="submission" date="2017-11" db="EMBL/GenBank/DDBJ databases">
        <authorList>
            <person name="Zhu W."/>
        </authorList>
    </citation>
    <scope>NUCLEOTIDE SEQUENCE [LARGE SCALE GENOMIC DNA]</scope>
    <source>
        <strain evidence="4">CAU 1183</strain>
    </source>
</reference>
<feature type="transmembrane region" description="Helical" evidence="1">
    <location>
        <begin position="241"/>
        <end position="262"/>
    </location>
</feature>
<keyword evidence="3" id="KW-0482">Metalloprotease</keyword>
<name>A0A3D8PP89_9BACI</name>
<keyword evidence="3" id="KW-0645">Protease</keyword>
<accession>A0A3D8PP89</accession>
<dbReference type="InterPro" id="IPR042150">
    <property type="entry name" value="MmRce1-like"/>
</dbReference>
<feature type="transmembrane region" description="Helical" evidence="1">
    <location>
        <begin position="149"/>
        <end position="170"/>
    </location>
</feature>
<dbReference type="OrthoDB" id="9777755at2"/>
<protein>
    <submittedName>
        <fullName evidence="3">CPBP family intramembrane metalloprotease</fullName>
    </submittedName>
</protein>
<keyword evidence="4" id="KW-1185">Reference proteome</keyword>